<feature type="transmembrane region" description="Helical" evidence="9">
    <location>
        <begin position="143"/>
        <end position="164"/>
    </location>
</feature>
<keyword evidence="4" id="KW-1003">Cell membrane</keyword>
<feature type="transmembrane region" description="Helical" evidence="9">
    <location>
        <begin position="331"/>
        <end position="349"/>
    </location>
</feature>
<dbReference type="EMBL" id="REFC01000011">
    <property type="protein sequence ID" value="RMA65813.1"/>
    <property type="molecule type" value="Genomic_DNA"/>
</dbReference>
<feature type="transmembrane region" description="Helical" evidence="9">
    <location>
        <begin position="401"/>
        <end position="418"/>
    </location>
</feature>
<keyword evidence="3" id="KW-0813">Transport</keyword>
<keyword evidence="7 9" id="KW-1133">Transmembrane helix</keyword>
<comment type="similarity">
    <text evidence="2">Belongs to the branched chain amino acid transporter family.</text>
</comment>
<feature type="transmembrane region" description="Helical" evidence="9">
    <location>
        <begin position="184"/>
        <end position="205"/>
    </location>
</feature>
<dbReference type="GO" id="GO:0015820">
    <property type="term" value="P:L-leucine transport"/>
    <property type="evidence" value="ECO:0007669"/>
    <property type="project" value="TreeGrafter"/>
</dbReference>
<feature type="transmembrane region" description="Helical" evidence="9">
    <location>
        <begin position="262"/>
        <end position="292"/>
    </location>
</feature>
<keyword evidence="8 9" id="KW-0472">Membrane</keyword>
<dbReference type="GO" id="GO:0005304">
    <property type="term" value="F:L-valine transmembrane transporter activity"/>
    <property type="evidence" value="ECO:0007669"/>
    <property type="project" value="TreeGrafter"/>
</dbReference>
<keyword evidence="11" id="KW-1185">Reference proteome</keyword>
<dbReference type="GO" id="GO:0015818">
    <property type="term" value="P:isoleucine transport"/>
    <property type="evidence" value="ECO:0007669"/>
    <property type="project" value="TreeGrafter"/>
</dbReference>
<feature type="transmembrane region" description="Helical" evidence="9">
    <location>
        <begin position="361"/>
        <end position="381"/>
    </location>
</feature>
<dbReference type="AlphaFoldDB" id="A0A3L9YZ12"/>
<dbReference type="NCBIfam" id="TIGR00796">
    <property type="entry name" value="livcs"/>
    <property type="match status" value="1"/>
</dbReference>
<evidence type="ECO:0000256" key="3">
    <source>
        <dbReference type="ARBA" id="ARBA00022448"/>
    </source>
</evidence>
<reference evidence="10 11" key="1">
    <citation type="submission" date="2018-10" db="EMBL/GenBank/DDBJ databases">
        <title>Genomic Encyclopedia of Archaeal and Bacterial Type Strains, Phase II (KMG-II): from individual species to whole genera.</title>
        <authorList>
            <person name="Goeker M."/>
        </authorList>
    </citation>
    <scope>NUCLEOTIDE SEQUENCE [LARGE SCALE GENOMIC DNA]</scope>
    <source>
        <strain evidence="10 11">DSM 23424</strain>
    </source>
</reference>
<name>A0A3L9YZ12_9FLAO</name>
<keyword evidence="6" id="KW-0029">Amino-acid transport</keyword>
<dbReference type="OrthoDB" id="9783920at2"/>
<comment type="caution">
    <text evidence="10">The sequence shown here is derived from an EMBL/GenBank/DDBJ whole genome shotgun (WGS) entry which is preliminary data.</text>
</comment>
<evidence type="ECO:0000256" key="1">
    <source>
        <dbReference type="ARBA" id="ARBA00004651"/>
    </source>
</evidence>
<feature type="transmembrane region" description="Helical" evidence="9">
    <location>
        <begin position="304"/>
        <end position="325"/>
    </location>
</feature>
<sequence length="429" mass="46414">MNNSKQTFITAFALFSLFFGAGNLILPPFLGYNAGESWIWVTLGFAVSAVIIPILAIYGYARLQGTMLDFANKVSPVFAIIYSVLVYAISISLPSPRTASVTYEMAIQPYFDISSLWVSVIYFLLVLVFVLNRSKILNLVGKFLTPLIIIILLCIIGIGVFGETETLRTSIFENSFTEGILEGYQTFDAIGGVVVGGVIVISLTLQGTHTYIERKSIIAKAGLIAGLGLFIIYGGLIALGAMNSGTLNVENRTEFLTLLSTASLGAIGTSFLAVLVALACFTTAVGVVTGTSDFVKGLFSNSQLAYKITAILGCIIGVAVGQFNVGFIIDIALPALMFIYPITIVLILLNAIPKEYATKKVFQLVTLTAFVFSIPDFLQFFASEAFVTSIKSYIPLSKFSMGWVLPVILVFVLINLFSKRNKKSDLKIN</sequence>
<gene>
    <name evidence="10" type="ORF">BXY75_0226</name>
</gene>
<protein>
    <submittedName>
        <fullName evidence="10">LIVCS family branched-chain amino acid:cation transporter</fullName>
    </submittedName>
</protein>
<proteinExistence type="inferred from homology"/>
<feature type="transmembrane region" description="Helical" evidence="9">
    <location>
        <begin position="73"/>
        <end position="93"/>
    </location>
</feature>
<evidence type="ECO:0000256" key="8">
    <source>
        <dbReference type="ARBA" id="ARBA00023136"/>
    </source>
</evidence>
<evidence type="ECO:0000256" key="2">
    <source>
        <dbReference type="ARBA" id="ARBA00008540"/>
    </source>
</evidence>
<organism evidence="10 11">
    <name type="scientific">Ulvibacter antarcticus</name>
    <dbReference type="NCBI Taxonomy" id="442714"/>
    <lineage>
        <taxon>Bacteria</taxon>
        <taxon>Pseudomonadati</taxon>
        <taxon>Bacteroidota</taxon>
        <taxon>Flavobacteriia</taxon>
        <taxon>Flavobacteriales</taxon>
        <taxon>Flavobacteriaceae</taxon>
        <taxon>Ulvibacter</taxon>
    </lineage>
</organism>
<dbReference type="InterPro" id="IPR004685">
    <property type="entry name" value="Brnchd-chn_aa_trnsp_Livcs"/>
</dbReference>
<evidence type="ECO:0000313" key="11">
    <source>
        <dbReference type="Proteomes" id="UP000271339"/>
    </source>
</evidence>
<dbReference type="RefSeq" id="WP_121905849.1">
    <property type="nucleotide sequence ID" value="NZ_REFC01000011.1"/>
</dbReference>
<accession>A0A3L9YZ12</accession>
<evidence type="ECO:0000256" key="7">
    <source>
        <dbReference type="ARBA" id="ARBA00022989"/>
    </source>
</evidence>
<dbReference type="PANTHER" id="PTHR30588">
    <property type="entry name" value="BRANCHED-CHAIN AMINO ACID TRANSPORT SYSTEM 2 CARRIER PROTEIN"/>
    <property type="match status" value="1"/>
</dbReference>
<evidence type="ECO:0000256" key="6">
    <source>
        <dbReference type="ARBA" id="ARBA00022970"/>
    </source>
</evidence>
<feature type="transmembrane region" description="Helical" evidence="9">
    <location>
        <begin position="217"/>
        <end position="242"/>
    </location>
</feature>
<comment type="subcellular location">
    <subcellularLocation>
        <location evidence="1">Cell membrane</location>
        <topology evidence="1">Multi-pass membrane protein</topology>
    </subcellularLocation>
</comment>
<dbReference type="GO" id="GO:0015188">
    <property type="term" value="F:L-isoleucine transmembrane transporter activity"/>
    <property type="evidence" value="ECO:0007669"/>
    <property type="project" value="TreeGrafter"/>
</dbReference>
<dbReference type="PANTHER" id="PTHR30588:SF0">
    <property type="entry name" value="BRANCHED-CHAIN AMINO ACID PERMEASE BRNQ"/>
    <property type="match status" value="1"/>
</dbReference>
<dbReference type="Pfam" id="PF05525">
    <property type="entry name" value="Branch_AA_trans"/>
    <property type="match status" value="1"/>
</dbReference>
<feature type="transmembrane region" description="Helical" evidence="9">
    <location>
        <begin position="38"/>
        <end position="61"/>
    </location>
</feature>
<evidence type="ECO:0000256" key="5">
    <source>
        <dbReference type="ARBA" id="ARBA00022692"/>
    </source>
</evidence>
<evidence type="ECO:0000313" key="10">
    <source>
        <dbReference type="EMBL" id="RMA65813.1"/>
    </source>
</evidence>
<dbReference type="GO" id="GO:0015190">
    <property type="term" value="F:L-leucine transmembrane transporter activity"/>
    <property type="evidence" value="ECO:0007669"/>
    <property type="project" value="TreeGrafter"/>
</dbReference>
<keyword evidence="5 9" id="KW-0812">Transmembrane</keyword>
<dbReference type="GO" id="GO:0005886">
    <property type="term" value="C:plasma membrane"/>
    <property type="evidence" value="ECO:0007669"/>
    <property type="project" value="UniProtKB-SubCell"/>
</dbReference>
<evidence type="ECO:0000256" key="4">
    <source>
        <dbReference type="ARBA" id="ARBA00022475"/>
    </source>
</evidence>
<feature type="transmembrane region" description="Helical" evidence="9">
    <location>
        <begin position="7"/>
        <end position="26"/>
    </location>
</feature>
<feature type="transmembrane region" description="Helical" evidence="9">
    <location>
        <begin position="113"/>
        <end position="131"/>
    </location>
</feature>
<dbReference type="Proteomes" id="UP000271339">
    <property type="component" value="Unassembled WGS sequence"/>
</dbReference>
<evidence type="ECO:0000256" key="9">
    <source>
        <dbReference type="SAM" id="Phobius"/>
    </source>
</evidence>